<dbReference type="Pfam" id="PF13962">
    <property type="entry name" value="PGG"/>
    <property type="match status" value="1"/>
</dbReference>
<evidence type="ECO:0000256" key="6">
    <source>
        <dbReference type="ARBA" id="ARBA00023136"/>
    </source>
</evidence>
<dbReference type="PROSITE" id="PS50297">
    <property type="entry name" value="ANK_REP_REGION"/>
    <property type="match status" value="3"/>
</dbReference>
<dbReference type="AlphaFoldDB" id="A0A1R3GNS1"/>
<dbReference type="SMART" id="SM00248">
    <property type="entry name" value="ANK"/>
    <property type="match status" value="4"/>
</dbReference>
<evidence type="ECO:0000256" key="5">
    <source>
        <dbReference type="ARBA" id="ARBA00023043"/>
    </source>
</evidence>
<dbReference type="STRING" id="210143.A0A1R3GNS1"/>
<protein>
    <recommendedName>
        <fullName evidence="10">PGG domain-containing protein</fullName>
    </recommendedName>
</protein>
<evidence type="ECO:0000313" key="11">
    <source>
        <dbReference type="EMBL" id="OMO59758.1"/>
    </source>
</evidence>
<feature type="compositionally biased region" description="Polar residues" evidence="8">
    <location>
        <begin position="222"/>
        <end position="233"/>
    </location>
</feature>
<dbReference type="InterPro" id="IPR036770">
    <property type="entry name" value="Ankyrin_rpt-contain_sf"/>
</dbReference>
<dbReference type="OrthoDB" id="303876at2759"/>
<dbReference type="Gene3D" id="1.25.40.20">
    <property type="entry name" value="Ankyrin repeat-containing domain"/>
    <property type="match status" value="2"/>
</dbReference>
<feature type="repeat" description="ANK" evidence="7">
    <location>
        <begin position="21"/>
        <end position="47"/>
    </location>
</feature>
<evidence type="ECO:0000259" key="10">
    <source>
        <dbReference type="Pfam" id="PF13962"/>
    </source>
</evidence>
<keyword evidence="2 9" id="KW-0812">Transmembrane</keyword>
<feature type="region of interest" description="Disordered" evidence="8">
    <location>
        <begin position="204"/>
        <end position="237"/>
    </location>
</feature>
<reference evidence="11 12" key="1">
    <citation type="submission" date="2013-09" db="EMBL/GenBank/DDBJ databases">
        <title>Corchorus capsularis genome sequencing.</title>
        <authorList>
            <person name="Alam M."/>
            <person name="Haque M.S."/>
            <person name="Islam M.S."/>
            <person name="Emdad E.M."/>
            <person name="Islam M.M."/>
            <person name="Ahmed B."/>
            <person name="Halim A."/>
            <person name="Hossen Q.M.M."/>
            <person name="Hossain M.Z."/>
            <person name="Ahmed R."/>
            <person name="Khan M.M."/>
            <person name="Islam R."/>
            <person name="Rashid M.M."/>
            <person name="Khan S.A."/>
            <person name="Rahman M.S."/>
            <person name="Alam M."/>
        </authorList>
    </citation>
    <scope>NUCLEOTIDE SEQUENCE [LARGE SCALE GENOMIC DNA]</scope>
    <source>
        <strain evidence="12">cv. CVL-1</strain>
        <tissue evidence="11">Whole seedling</tissue>
    </source>
</reference>
<gene>
    <name evidence="11" type="ORF">CCACVL1_24620</name>
</gene>
<dbReference type="Gramene" id="OMO59758">
    <property type="protein sequence ID" value="OMO59758"/>
    <property type="gene ID" value="CCACVL1_24620"/>
</dbReference>
<dbReference type="InterPro" id="IPR002110">
    <property type="entry name" value="Ankyrin_rpt"/>
</dbReference>
<sequence>MLELLITLDQKLLYLPDDHDNKRIPLHQAAWLGNYEAVKYLLEQDKDKLGIHQKDNDGLYPLHCACMNGDFNIVKLLCNQWPDPMEFISEKRQQNILHVAAENGLDRVVLYILNNVLWVKKKWGIVKHVQAVDENVNRSQLERKMNIVNAKDKDGNTALHLAASTGHCFCVGYLLVDNMVDSDIVNNNGFTAYDVANNRSLDVHHESQTQNDENKSEDHQKASISNNQSVNTESADKIKGHHSTNSMMCLSLLYVSHCKSYWRDRIKQLPKSSQEETISKEDFRQSISNLIVVATLIAGIAFAAAVQMPGSSGKSGNSAEMISPSLSVNPPDQARAQLQEKNFESSINHFAFFISVALQSGILAAITLCWAQVVNINIAIYAGWIASMFVGSALMMMFVAFMYAVRIGLNYSEFSAALVIFQWLCLSCQVVNISPLLIPGNQWKCLFLHLVSYCTFWFCFYPLRMANFFLRKLVGISSHDTICLLDPKVFRCFVKT</sequence>
<feature type="transmembrane region" description="Helical" evidence="9">
    <location>
        <begin position="350"/>
        <end position="373"/>
    </location>
</feature>
<dbReference type="GO" id="GO:0005886">
    <property type="term" value="C:plasma membrane"/>
    <property type="evidence" value="ECO:0007669"/>
    <property type="project" value="TreeGrafter"/>
</dbReference>
<dbReference type="EMBL" id="AWWV01013866">
    <property type="protein sequence ID" value="OMO59758.1"/>
    <property type="molecule type" value="Genomic_DNA"/>
</dbReference>
<evidence type="ECO:0000256" key="3">
    <source>
        <dbReference type="ARBA" id="ARBA00022737"/>
    </source>
</evidence>
<dbReference type="PANTHER" id="PTHR24186:SF46">
    <property type="entry name" value="PROTEIN ACCELERATED CELL DEATH 6-LIKE"/>
    <property type="match status" value="1"/>
</dbReference>
<keyword evidence="5 7" id="KW-0040">ANK repeat</keyword>
<dbReference type="InterPro" id="IPR026961">
    <property type="entry name" value="PGG_dom"/>
</dbReference>
<dbReference type="Pfam" id="PF12796">
    <property type="entry name" value="Ank_2"/>
    <property type="match status" value="2"/>
</dbReference>
<dbReference type="PANTHER" id="PTHR24186">
    <property type="entry name" value="PROTEIN PHOSPHATASE 1 REGULATORY SUBUNIT"/>
    <property type="match status" value="1"/>
</dbReference>
<dbReference type="OMA" id="SSHDTIC"/>
<dbReference type="PROSITE" id="PS50088">
    <property type="entry name" value="ANK_REPEAT"/>
    <property type="match status" value="3"/>
</dbReference>
<evidence type="ECO:0000256" key="2">
    <source>
        <dbReference type="ARBA" id="ARBA00022692"/>
    </source>
</evidence>
<proteinExistence type="predicted"/>
<keyword evidence="3" id="KW-0677">Repeat</keyword>
<comment type="subcellular location">
    <subcellularLocation>
        <location evidence="1">Membrane</location>
        <topology evidence="1">Multi-pass membrane protein</topology>
    </subcellularLocation>
</comment>
<evidence type="ECO:0000256" key="8">
    <source>
        <dbReference type="SAM" id="MobiDB-lite"/>
    </source>
</evidence>
<evidence type="ECO:0000256" key="1">
    <source>
        <dbReference type="ARBA" id="ARBA00004141"/>
    </source>
</evidence>
<keyword evidence="4 9" id="KW-1133">Transmembrane helix</keyword>
<feature type="domain" description="PGG" evidence="10">
    <location>
        <begin position="281"/>
        <end position="405"/>
    </location>
</feature>
<evidence type="ECO:0000256" key="4">
    <source>
        <dbReference type="ARBA" id="ARBA00022989"/>
    </source>
</evidence>
<feature type="repeat" description="ANK" evidence="7">
    <location>
        <begin position="154"/>
        <end position="187"/>
    </location>
</feature>
<feature type="transmembrane region" description="Helical" evidence="9">
    <location>
        <begin position="446"/>
        <end position="463"/>
    </location>
</feature>
<keyword evidence="12" id="KW-1185">Reference proteome</keyword>
<evidence type="ECO:0000256" key="7">
    <source>
        <dbReference type="PROSITE-ProRule" id="PRU00023"/>
    </source>
</evidence>
<evidence type="ECO:0000313" key="12">
    <source>
        <dbReference type="Proteomes" id="UP000188268"/>
    </source>
</evidence>
<comment type="caution">
    <text evidence="11">The sequence shown here is derived from an EMBL/GenBank/DDBJ whole genome shotgun (WGS) entry which is preliminary data.</text>
</comment>
<feature type="transmembrane region" description="Helical" evidence="9">
    <location>
        <begin position="416"/>
        <end position="434"/>
    </location>
</feature>
<feature type="transmembrane region" description="Helical" evidence="9">
    <location>
        <begin position="379"/>
        <end position="404"/>
    </location>
</feature>
<name>A0A1R3GNS1_COCAP</name>
<feature type="compositionally biased region" description="Basic and acidic residues" evidence="8">
    <location>
        <begin position="204"/>
        <end position="221"/>
    </location>
</feature>
<feature type="repeat" description="ANK" evidence="7">
    <location>
        <begin position="57"/>
        <end position="77"/>
    </location>
</feature>
<keyword evidence="6 9" id="KW-0472">Membrane</keyword>
<evidence type="ECO:0000256" key="9">
    <source>
        <dbReference type="SAM" id="Phobius"/>
    </source>
</evidence>
<accession>A0A1R3GNS1</accession>
<feature type="transmembrane region" description="Helical" evidence="9">
    <location>
        <begin position="287"/>
        <end position="306"/>
    </location>
</feature>
<dbReference type="Proteomes" id="UP000188268">
    <property type="component" value="Unassembled WGS sequence"/>
</dbReference>
<organism evidence="11 12">
    <name type="scientific">Corchorus capsularis</name>
    <name type="common">Jute</name>
    <dbReference type="NCBI Taxonomy" id="210143"/>
    <lineage>
        <taxon>Eukaryota</taxon>
        <taxon>Viridiplantae</taxon>
        <taxon>Streptophyta</taxon>
        <taxon>Embryophyta</taxon>
        <taxon>Tracheophyta</taxon>
        <taxon>Spermatophyta</taxon>
        <taxon>Magnoliopsida</taxon>
        <taxon>eudicotyledons</taxon>
        <taxon>Gunneridae</taxon>
        <taxon>Pentapetalae</taxon>
        <taxon>rosids</taxon>
        <taxon>malvids</taxon>
        <taxon>Malvales</taxon>
        <taxon>Malvaceae</taxon>
        <taxon>Grewioideae</taxon>
        <taxon>Apeibeae</taxon>
        <taxon>Corchorus</taxon>
    </lineage>
</organism>
<dbReference type="SUPFAM" id="SSF48403">
    <property type="entry name" value="Ankyrin repeat"/>
    <property type="match status" value="1"/>
</dbReference>